<dbReference type="RefSeq" id="WP_021711028.1">
    <property type="nucleotide sequence ID" value="NZ_BATL01000069.1"/>
</dbReference>
<dbReference type="STRING" id="1219077.VAZ01S_069_00360"/>
<accession>U3CG72</accession>
<comment type="caution">
    <text evidence="1">The sequence shown here is derived from an EMBL/GenBank/DDBJ whole genome shotgun (WGS) entry which is preliminary data.</text>
</comment>
<dbReference type="eggNOG" id="COG1361">
    <property type="taxonomic scope" value="Bacteria"/>
</dbReference>
<dbReference type="Proteomes" id="UP000016567">
    <property type="component" value="Unassembled WGS sequence"/>
</dbReference>
<proteinExistence type="predicted"/>
<organism evidence="1 2">
    <name type="scientific">Vibrio azureus NBRC 104587</name>
    <dbReference type="NCBI Taxonomy" id="1219077"/>
    <lineage>
        <taxon>Bacteria</taxon>
        <taxon>Pseudomonadati</taxon>
        <taxon>Pseudomonadota</taxon>
        <taxon>Gammaproteobacteria</taxon>
        <taxon>Vibrionales</taxon>
        <taxon>Vibrionaceae</taxon>
        <taxon>Vibrio</taxon>
    </lineage>
</organism>
<evidence type="ECO:0000313" key="2">
    <source>
        <dbReference type="Proteomes" id="UP000016567"/>
    </source>
</evidence>
<reference evidence="1 2" key="1">
    <citation type="submission" date="2013-09" db="EMBL/GenBank/DDBJ databases">
        <title>Whole genome shotgun sequence of Vibrio azureus NBRC 104587.</title>
        <authorList>
            <person name="Isaki S."/>
            <person name="Hosoyama A."/>
            <person name="Numata M."/>
            <person name="Hashimoto M."/>
            <person name="Hosoyama Y."/>
            <person name="Tsuchikane K."/>
            <person name="Noguchi M."/>
            <person name="Hirakata S."/>
            <person name="Ichikawa N."/>
            <person name="Ohji S."/>
            <person name="Yamazoe A."/>
            <person name="Fujita N."/>
        </authorList>
    </citation>
    <scope>NUCLEOTIDE SEQUENCE [LARGE SCALE GENOMIC DNA]</scope>
    <source>
        <strain evidence="1 2">NBRC 104587</strain>
    </source>
</reference>
<keyword evidence="2" id="KW-1185">Reference proteome</keyword>
<gene>
    <name evidence="1" type="ORF">VAZ01S_069_00360</name>
</gene>
<name>U3CG72_9VIBR</name>
<protein>
    <submittedName>
        <fullName evidence="1">Uncharacterized protein</fullName>
    </submittedName>
</protein>
<sequence>MNRTVLSFNILHSFLLVVVFLFAKINVAYAQTEFSELYNENINAEIIMASGGYIHDLSSDHVSGETYSDLNIPSGANVVKAWLFWGTKATSLGNWTTGDSRATANLKVPGASTFQVINADWADAVWEWEGSGFRADITTIVQNAGSGSYSVKDLYNDSTSTSNKGGWTIVAIVQGDEISHKNITIHSGLKYVGSSAVDIHVDDILTPTGGSFEAKALIVGYGGASGYGNALTLSSSTTGASAACTDDTAKRVSDALNPANDVLNGSYTVDGVAQTTSHTIAEWDSDLIDISSLLPNSATNLCFRDSGVNETGQGGDDWANLLVLGVETEVQPELDLNVWLAGLTGTAPYPEPGSQVLFWSTITVQSERVENLKMSSTIPPGLTYVNGSLASNSALTDTLDGDVGYFDSLTNTVHINLGQGATGTTGGTLPVNEAQTFSFKVSIDSDANINSVINTDVQIDYDDSHSGQAYTPIVNTYSIMPRSTLPVADDAVSDGSIENPFTSFYQSKSVTEAGVYYFYTQPEVNSNAISSYVDENGWILTASGVRQASASLSYTLDIRRNSNSFLFLNSPRVNELRLSGVSVDDVSYDWQTDHPVYLERYKTKQTLGGYLTGDVGRGVEWLGTGGGITASCDTTPESIVKKVWDSCGEADNLYWHPSAQDNGFKKGENYSDNSLWVRFSPLVAAIDEITGNADGVDMTAEEINWIEGVAGALAENQSYYQSFFQASTYVDASNPTAAELQAAIDAANNQALLDKVAEDIAGNSDTVAVTAEQINLIVGVSGAVAENEALYTAAFPTGSYAVAATPTAEEIQMVIDSVNGLVTVSGVTSGTVTGVTVTADELNGIAGVSSADAANESLYAGALANGTYADSSNPTAEEIQAVIDSVNSLETVSG</sequence>
<dbReference type="AlphaFoldDB" id="U3CG72"/>
<dbReference type="EMBL" id="BATL01000069">
    <property type="protein sequence ID" value="GAD77288.1"/>
    <property type="molecule type" value="Genomic_DNA"/>
</dbReference>
<evidence type="ECO:0000313" key="1">
    <source>
        <dbReference type="EMBL" id="GAD77288.1"/>
    </source>
</evidence>
<feature type="non-terminal residue" evidence="1">
    <location>
        <position position="894"/>
    </location>
</feature>